<evidence type="ECO:0000313" key="2">
    <source>
        <dbReference type="EMBL" id="MET3614339.1"/>
    </source>
</evidence>
<dbReference type="Pfam" id="PF04383">
    <property type="entry name" value="KilA-N"/>
    <property type="match status" value="1"/>
</dbReference>
<feature type="domain" description="KilA-N" evidence="1">
    <location>
        <begin position="3"/>
        <end position="114"/>
    </location>
</feature>
<comment type="caution">
    <text evidence="2">The sequence shown here is derived from an EMBL/GenBank/DDBJ whole genome shotgun (WGS) entry which is preliminary data.</text>
</comment>
<proteinExistence type="predicted"/>
<evidence type="ECO:0000259" key="1">
    <source>
        <dbReference type="PROSITE" id="PS51301"/>
    </source>
</evidence>
<gene>
    <name evidence="2" type="ORF">ABID16_002676</name>
</gene>
<reference evidence="2 3" key="1">
    <citation type="submission" date="2024-06" db="EMBL/GenBank/DDBJ databases">
        <title>Genomic Encyclopedia of Type Strains, Phase IV (KMG-IV): sequencing the most valuable type-strain genomes for metagenomic binning, comparative biology and taxonomic classification.</title>
        <authorList>
            <person name="Goeker M."/>
        </authorList>
    </citation>
    <scope>NUCLEOTIDE SEQUENCE [LARGE SCALE GENOMIC DNA]</scope>
    <source>
        <strain evidence="2 3">DSM 29780</strain>
    </source>
</reference>
<organism evidence="2 3">
    <name type="scientific">Rhizobium aquaticum</name>
    <dbReference type="NCBI Taxonomy" id="1549636"/>
    <lineage>
        <taxon>Bacteria</taxon>
        <taxon>Pseudomonadati</taxon>
        <taxon>Pseudomonadota</taxon>
        <taxon>Alphaproteobacteria</taxon>
        <taxon>Hyphomicrobiales</taxon>
        <taxon>Rhizobiaceae</taxon>
        <taxon>Rhizobium/Agrobacterium group</taxon>
        <taxon>Rhizobium</taxon>
    </lineage>
</organism>
<keyword evidence="3" id="KW-1185">Reference proteome</keyword>
<name>A0ABV2J0R4_9HYPH</name>
<dbReference type="PROSITE" id="PS51301">
    <property type="entry name" value="KILA_N"/>
    <property type="match status" value="1"/>
</dbReference>
<dbReference type="InterPro" id="IPR017880">
    <property type="entry name" value="KilA_N"/>
</dbReference>
<dbReference type="InterPro" id="IPR018004">
    <property type="entry name" value="KilA/APSES_HTH"/>
</dbReference>
<dbReference type="RefSeq" id="WP_354556836.1">
    <property type="nucleotide sequence ID" value="NZ_JBEPMB010000003.1"/>
</dbReference>
<dbReference type="Proteomes" id="UP001549047">
    <property type="component" value="Unassembled WGS sequence"/>
</dbReference>
<dbReference type="SMART" id="SM01252">
    <property type="entry name" value="KilA-N"/>
    <property type="match status" value="1"/>
</dbReference>
<dbReference type="EMBL" id="JBEPMB010000003">
    <property type="protein sequence ID" value="MET3614339.1"/>
    <property type="molecule type" value="Genomic_DNA"/>
</dbReference>
<protein>
    <submittedName>
        <fullName evidence="2">Vacuolar-type H+-ATPase subunit H</fullName>
    </submittedName>
</protein>
<sequence>MPEMKNMIFKKTKIRVDENGLVSLSDIHIAAGFTKNQTPSDWMGLPGSQRQVAALIKKKTGKSGLFAPEDIKAAWYTKKGPEGGVWADENLALGYAAYLSPSLAVEIREVFLRYKKGDESLHSEIRENARRHVDEARERHRLIGKQVRKDYTATLKDHGVEKPFDYANCTNEVYKPILGGTASQVKTARGLPKRVNLRDHMTTSELAFAMAAEALATERIEQARSDGYVECRDETRFAATSIGSAIDADRKNRQKKLF</sequence>
<evidence type="ECO:0000313" key="3">
    <source>
        <dbReference type="Proteomes" id="UP001549047"/>
    </source>
</evidence>
<accession>A0ABV2J0R4</accession>